<evidence type="ECO:0000256" key="5">
    <source>
        <dbReference type="ARBA" id="ARBA00023136"/>
    </source>
</evidence>
<feature type="transmembrane region" description="Helical" evidence="10">
    <location>
        <begin position="180"/>
        <end position="206"/>
    </location>
</feature>
<organism evidence="13 14">
    <name type="scientific">Amphimedon queenslandica</name>
    <name type="common">Sponge</name>
    <dbReference type="NCBI Taxonomy" id="400682"/>
    <lineage>
        <taxon>Eukaryota</taxon>
        <taxon>Metazoa</taxon>
        <taxon>Porifera</taxon>
        <taxon>Demospongiae</taxon>
        <taxon>Heteroscleromorpha</taxon>
        <taxon>Haplosclerida</taxon>
        <taxon>Niphatidae</taxon>
        <taxon>Amphimedon</taxon>
    </lineage>
</organism>
<dbReference type="InterPro" id="IPR039859">
    <property type="entry name" value="PFA4/ZDH16/20/ERF2-like"/>
</dbReference>
<dbReference type="EC" id="2.3.1.225" evidence="10"/>
<feature type="transmembrane region" description="Helical" evidence="10">
    <location>
        <begin position="59"/>
        <end position="79"/>
    </location>
</feature>
<keyword evidence="6" id="KW-0564">Palmitate</keyword>
<dbReference type="GO" id="GO:0006612">
    <property type="term" value="P:protein targeting to membrane"/>
    <property type="evidence" value="ECO:0007669"/>
    <property type="project" value="TreeGrafter"/>
</dbReference>
<evidence type="ECO:0000313" key="14">
    <source>
        <dbReference type="Proteomes" id="UP000007879"/>
    </source>
</evidence>
<feature type="region of interest" description="Disordered" evidence="11">
    <location>
        <begin position="319"/>
        <end position="340"/>
    </location>
</feature>
<accession>A0AAN0J400</accession>
<dbReference type="Proteomes" id="UP000007879">
    <property type="component" value="Unassembled WGS sequence"/>
</dbReference>
<keyword evidence="7" id="KW-0449">Lipoprotein</keyword>
<dbReference type="PANTHER" id="PTHR22883:SF43">
    <property type="entry name" value="PALMITOYLTRANSFERASE APP"/>
    <property type="match status" value="1"/>
</dbReference>
<keyword evidence="2 10" id="KW-0808">Transferase</keyword>
<evidence type="ECO:0000259" key="12">
    <source>
        <dbReference type="Pfam" id="PF01529"/>
    </source>
</evidence>
<dbReference type="PANTHER" id="PTHR22883">
    <property type="entry name" value="ZINC FINGER DHHC DOMAIN CONTAINING PROTEIN"/>
    <property type="match status" value="1"/>
</dbReference>
<comment type="catalytic activity">
    <reaction evidence="9 10">
        <text>L-cysteinyl-[protein] + hexadecanoyl-CoA = S-hexadecanoyl-L-cysteinyl-[protein] + CoA</text>
        <dbReference type="Rhea" id="RHEA:36683"/>
        <dbReference type="Rhea" id="RHEA-COMP:10131"/>
        <dbReference type="Rhea" id="RHEA-COMP:11032"/>
        <dbReference type="ChEBI" id="CHEBI:29950"/>
        <dbReference type="ChEBI" id="CHEBI:57287"/>
        <dbReference type="ChEBI" id="CHEBI:57379"/>
        <dbReference type="ChEBI" id="CHEBI:74151"/>
        <dbReference type="EC" id="2.3.1.225"/>
    </reaction>
</comment>
<dbReference type="EnsemblMetazoa" id="XM_019995884.1">
    <property type="protein sequence ID" value="XP_019851443.1"/>
    <property type="gene ID" value="LOC100638299"/>
</dbReference>
<keyword evidence="3 10" id="KW-0812">Transmembrane</keyword>
<evidence type="ECO:0000256" key="3">
    <source>
        <dbReference type="ARBA" id="ARBA00022692"/>
    </source>
</evidence>
<sequence length="340" mass="38174">MTQRKWRVFPGNNRFYCNGLLMSSTQVAVFLFVIVAVIVTACLFFAFDCRFLIQYVHPGTIPLALIGLLGAFYVLMFLLKAGCTDPGFIPRARQDEAHYNQGLGEPDPNTTSTGYVGGTPSKYRTVEIHGQQIKLKYCVTCNMFRPPRASHCGLCNNCVEIFDHHCPAVGNCVAKRNYRYFYLFLVSMCIMGLYVMSINITVMVLASRMVGFVNALKTYPATVIEFFISGFAVIAVFGLACYHTQLIATMKTTNEEIKNTFRTSQNPYRQHNVLKNFCITICGPFPPSLIDRRGFVKDEEHHGVDYGATNPIMMDPEQRSMQDTADTSSQLPLTTSTDNN</sequence>
<keyword evidence="8 10" id="KW-0012">Acyltransferase</keyword>
<evidence type="ECO:0000256" key="8">
    <source>
        <dbReference type="ARBA" id="ARBA00023315"/>
    </source>
</evidence>
<protein>
    <recommendedName>
        <fullName evidence="10">Palmitoyltransferase</fullName>
        <ecNumber evidence="10">2.3.1.225</ecNumber>
    </recommendedName>
</protein>
<keyword evidence="14" id="KW-1185">Reference proteome</keyword>
<evidence type="ECO:0000256" key="11">
    <source>
        <dbReference type="SAM" id="MobiDB-lite"/>
    </source>
</evidence>
<dbReference type="PROSITE" id="PS50216">
    <property type="entry name" value="DHHC"/>
    <property type="match status" value="1"/>
</dbReference>
<evidence type="ECO:0000256" key="4">
    <source>
        <dbReference type="ARBA" id="ARBA00022989"/>
    </source>
</evidence>
<evidence type="ECO:0000256" key="9">
    <source>
        <dbReference type="ARBA" id="ARBA00048048"/>
    </source>
</evidence>
<dbReference type="GO" id="GO:0019706">
    <property type="term" value="F:protein-cysteine S-palmitoyltransferase activity"/>
    <property type="evidence" value="ECO:0007669"/>
    <property type="project" value="UniProtKB-EC"/>
</dbReference>
<proteinExistence type="inferred from homology"/>
<dbReference type="GO" id="GO:0005783">
    <property type="term" value="C:endoplasmic reticulum"/>
    <property type="evidence" value="ECO:0007669"/>
    <property type="project" value="TreeGrafter"/>
</dbReference>
<evidence type="ECO:0000256" key="10">
    <source>
        <dbReference type="RuleBase" id="RU079119"/>
    </source>
</evidence>
<evidence type="ECO:0000313" key="13">
    <source>
        <dbReference type="EnsemblMetazoa" id="XP_019851443.1"/>
    </source>
</evidence>
<evidence type="ECO:0000256" key="6">
    <source>
        <dbReference type="ARBA" id="ARBA00023139"/>
    </source>
</evidence>
<feature type="transmembrane region" description="Helical" evidence="10">
    <location>
        <begin position="20"/>
        <end position="47"/>
    </location>
</feature>
<dbReference type="Pfam" id="PF01529">
    <property type="entry name" value="DHHC"/>
    <property type="match status" value="1"/>
</dbReference>
<evidence type="ECO:0000256" key="2">
    <source>
        <dbReference type="ARBA" id="ARBA00022679"/>
    </source>
</evidence>
<evidence type="ECO:0000256" key="1">
    <source>
        <dbReference type="ARBA" id="ARBA00004127"/>
    </source>
</evidence>
<keyword evidence="4 10" id="KW-1133">Transmembrane helix</keyword>
<keyword evidence="5 10" id="KW-0472">Membrane</keyword>
<gene>
    <name evidence="13" type="primary">100638299</name>
</gene>
<name>A0AAN0J400_AMPQE</name>
<reference evidence="14" key="1">
    <citation type="journal article" date="2010" name="Nature">
        <title>The Amphimedon queenslandica genome and the evolution of animal complexity.</title>
        <authorList>
            <person name="Srivastava M."/>
            <person name="Simakov O."/>
            <person name="Chapman J."/>
            <person name="Fahey B."/>
            <person name="Gauthier M.E."/>
            <person name="Mitros T."/>
            <person name="Richards G.S."/>
            <person name="Conaco C."/>
            <person name="Dacre M."/>
            <person name="Hellsten U."/>
            <person name="Larroux C."/>
            <person name="Putnam N.H."/>
            <person name="Stanke M."/>
            <person name="Adamska M."/>
            <person name="Darling A."/>
            <person name="Degnan S.M."/>
            <person name="Oakley T.H."/>
            <person name="Plachetzki D.C."/>
            <person name="Zhai Y."/>
            <person name="Adamski M."/>
            <person name="Calcino A."/>
            <person name="Cummins S.F."/>
            <person name="Goodstein D.M."/>
            <person name="Harris C."/>
            <person name="Jackson D.J."/>
            <person name="Leys S.P."/>
            <person name="Shu S."/>
            <person name="Woodcroft B.J."/>
            <person name="Vervoort M."/>
            <person name="Kosik K.S."/>
            <person name="Manning G."/>
            <person name="Degnan B.M."/>
            <person name="Rokhsar D.S."/>
        </authorList>
    </citation>
    <scope>NUCLEOTIDE SEQUENCE [LARGE SCALE GENOMIC DNA]</scope>
</reference>
<dbReference type="InterPro" id="IPR001594">
    <property type="entry name" value="Palmitoyltrfase_DHHC"/>
</dbReference>
<feature type="domain" description="Palmitoyltransferase DHHC" evidence="12">
    <location>
        <begin position="133"/>
        <end position="259"/>
    </location>
</feature>
<comment type="similarity">
    <text evidence="10">Belongs to the DHHC palmitoyltransferase family.</text>
</comment>
<comment type="domain">
    <text evidence="10">The DHHC domain is required for palmitoyltransferase activity.</text>
</comment>
<comment type="subcellular location">
    <subcellularLocation>
        <location evidence="1">Endomembrane system</location>
        <topology evidence="1">Multi-pass membrane protein</topology>
    </subcellularLocation>
</comment>
<dbReference type="AlphaFoldDB" id="A0AAN0J400"/>
<evidence type="ECO:0000256" key="7">
    <source>
        <dbReference type="ARBA" id="ARBA00023288"/>
    </source>
</evidence>
<feature type="transmembrane region" description="Helical" evidence="10">
    <location>
        <begin position="218"/>
        <end position="242"/>
    </location>
</feature>
<reference evidence="13" key="2">
    <citation type="submission" date="2024-06" db="UniProtKB">
        <authorList>
            <consortium name="EnsemblMetazoa"/>
        </authorList>
    </citation>
    <scope>IDENTIFICATION</scope>
</reference>
<dbReference type="GO" id="GO:0005794">
    <property type="term" value="C:Golgi apparatus"/>
    <property type="evidence" value="ECO:0007669"/>
    <property type="project" value="TreeGrafter"/>
</dbReference>